<keyword evidence="2" id="KW-1185">Reference proteome</keyword>
<name>A0A0C9V0C6_9AGAM</name>
<accession>A0A0C9V0C6</accession>
<evidence type="ECO:0000313" key="1">
    <source>
        <dbReference type="EMBL" id="KIJ58664.1"/>
    </source>
</evidence>
<gene>
    <name evidence="1" type="ORF">HYDPIDRAFT_119347</name>
</gene>
<dbReference type="AlphaFoldDB" id="A0A0C9V0C6"/>
<dbReference type="EMBL" id="KN839918">
    <property type="protein sequence ID" value="KIJ58664.1"/>
    <property type="molecule type" value="Genomic_DNA"/>
</dbReference>
<proteinExistence type="predicted"/>
<dbReference type="HOGENOM" id="CLU_3050607_0_0_1"/>
<organism evidence="1 2">
    <name type="scientific">Hydnomerulius pinastri MD-312</name>
    <dbReference type="NCBI Taxonomy" id="994086"/>
    <lineage>
        <taxon>Eukaryota</taxon>
        <taxon>Fungi</taxon>
        <taxon>Dikarya</taxon>
        <taxon>Basidiomycota</taxon>
        <taxon>Agaricomycotina</taxon>
        <taxon>Agaricomycetes</taxon>
        <taxon>Agaricomycetidae</taxon>
        <taxon>Boletales</taxon>
        <taxon>Boletales incertae sedis</taxon>
        <taxon>Leucogyrophana</taxon>
    </lineage>
</organism>
<protein>
    <submittedName>
        <fullName evidence="1">Uncharacterized protein</fullName>
    </submittedName>
</protein>
<evidence type="ECO:0000313" key="2">
    <source>
        <dbReference type="Proteomes" id="UP000053820"/>
    </source>
</evidence>
<sequence length="54" mass="6061">MSTISDVAEYIDVARVMQITRICQLVPCVVMFYDHSTSPFLREASGLADCCVQF</sequence>
<reference evidence="1 2" key="1">
    <citation type="submission" date="2014-04" db="EMBL/GenBank/DDBJ databases">
        <title>Evolutionary Origins and Diversification of the Mycorrhizal Mutualists.</title>
        <authorList>
            <consortium name="DOE Joint Genome Institute"/>
            <consortium name="Mycorrhizal Genomics Consortium"/>
            <person name="Kohler A."/>
            <person name="Kuo A."/>
            <person name="Nagy L.G."/>
            <person name="Floudas D."/>
            <person name="Copeland A."/>
            <person name="Barry K.W."/>
            <person name="Cichocki N."/>
            <person name="Veneault-Fourrey C."/>
            <person name="LaButti K."/>
            <person name="Lindquist E.A."/>
            <person name="Lipzen A."/>
            <person name="Lundell T."/>
            <person name="Morin E."/>
            <person name="Murat C."/>
            <person name="Riley R."/>
            <person name="Ohm R."/>
            <person name="Sun H."/>
            <person name="Tunlid A."/>
            <person name="Henrissat B."/>
            <person name="Grigoriev I.V."/>
            <person name="Hibbett D.S."/>
            <person name="Martin F."/>
        </authorList>
    </citation>
    <scope>NUCLEOTIDE SEQUENCE [LARGE SCALE GENOMIC DNA]</scope>
    <source>
        <strain evidence="1 2">MD-312</strain>
    </source>
</reference>
<dbReference type="Proteomes" id="UP000053820">
    <property type="component" value="Unassembled WGS sequence"/>
</dbReference>